<name>A0A426ZL38_ENSVE</name>
<evidence type="ECO:0000313" key="2">
    <source>
        <dbReference type="Proteomes" id="UP000287651"/>
    </source>
</evidence>
<organism evidence="1 2">
    <name type="scientific">Ensete ventricosum</name>
    <name type="common">Abyssinian banana</name>
    <name type="synonym">Musa ensete</name>
    <dbReference type="NCBI Taxonomy" id="4639"/>
    <lineage>
        <taxon>Eukaryota</taxon>
        <taxon>Viridiplantae</taxon>
        <taxon>Streptophyta</taxon>
        <taxon>Embryophyta</taxon>
        <taxon>Tracheophyta</taxon>
        <taxon>Spermatophyta</taxon>
        <taxon>Magnoliopsida</taxon>
        <taxon>Liliopsida</taxon>
        <taxon>Zingiberales</taxon>
        <taxon>Musaceae</taxon>
        <taxon>Ensete</taxon>
    </lineage>
</organism>
<gene>
    <name evidence="1" type="ORF">B296_00041653</name>
</gene>
<comment type="caution">
    <text evidence="1">The sequence shown here is derived from an EMBL/GenBank/DDBJ whole genome shotgun (WGS) entry which is preliminary data.</text>
</comment>
<sequence>MATRGRGRYGQARVAAHRQILLSATQLLAEAKEPMIAPRPASVEVRFRLVRSPLTPRTLDDRATLDRALLPHVTPPLSLHFGHRLVNPLYSLLFVGH</sequence>
<proteinExistence type="predicted"/>
<dbReference type="EMBL" id="AMZH03006084">
    <property type="protein sequence ID" value="RRT64709.1"/>
    <property type="molecule type" value="Genomic_DNA"/>
</dbReference>
<evidence type="ECO:0000313" key="1">
    <source>
        <dbReference type="EMBL" id="RRT64709.1"/>
    </source>
</evidence>
<dbReference type="Proteomes" id="UP000287651">
    <property type="component" value="Unassembled WGS sequence"/>
</dbReference>
<accession>A0A426ZL38</accession>
<dbReference type="AlphaFoldDB" id="A0A426ZL38"/>
<protein>
    <submittedName>
        <fullName evidence="1">Uncharacterized protein</fullName>
    </submittedName>
</protein>
<reference evidence="1 2" key="1">
    <citation type="journal article" date="2014" name="Agronomy (Basel)">
        <title>A Draft Genome Sequence for Ensete ventricosum, the Drought-Tolerant Tree Against Hunger.</title>
        <authorList>
            <person name="Harrison J."/>
            <person name="Moore K.A."/>
            <person name="Paszkiewicz K."/>
            <person name="Jones T."/>
            <person name="Grant M."/>
            <person name="Ambacheew D."/>
            <person name="Muzemil S."/>
            <person name="Studholme D.J."/>
        </authorList>
    </citation>
    <scope>NUCLEOTIDE SEQUENCE [LARGE SCALE GENOMIC DNA]</scope>
</reference>